<evidence type="ECO:0000313" key="4">
    <source>
        <dbReference type="Proteomes" id="UP000007798"/>
    </source>
</evidence>
<sequence>MVANGQTATTTPPPPPPSGSEAATTTAAAAAAAAATTTKKSGAMGIQSSAWLTAAAVAIYTARVLWVKLKKSNSTSDKEGDDEDEMDNEVDADEDIENWKQDDLIPAGSQSNGLMTTHKLFEVNKGASFIFEN</sequence>
<feature type="region of interest" description="Disordered" evidence="1">
    <location>
        <begin position="71"/>
        <end position="90"/>
    </location>
</feature>
<accession>A0A0Q9WS57</accession>
<keyword evidence="2" id="KW-1133">Transmembrane helix</keyword>
<dbReference type="InParanoid" id="A0A0Q9WS57"/>
<reference evidence="3 4" key="1">
    <citation type="journal article" date="2007" name="Nature">
        <title>Evolution of genes and genomes on the Drosophila phylogeny.</title>
        <authorList>
            <consortium name="Drosophila 12 Genomes Consortium"/>
            <person name="Clark A.G."/>
            <person name="Eisen M.B."/>
            <person name="Smith D.R."/>
            <person name="Bergman C.M."/>
            <person name="Oliver B."/>
            <person name="Markow T.A."/>
            <person name="Kaufman T.C."/>
            <person name="Kellis M."/>
            <person name="Gelbart W."/>
            <person name="Iyer V.N."/>
            <person name="Pollard D.A."/>
            <person name="Sackton T.B."/>
            <person name="Larracuente A.M."/>
            <person name="Singh N.D."/>
            <person name="Abad J.P."/>
            <person name="Abt D.N."/>
            <person name="Adryan B."/>
            <person name="Aguade M."/>
            <person name="Akashi H."/>
            <person name="Anderson W.W."/>
            <person name="Aquadro C.F."/>
            <person name="Ardell D.H."/>
            <person name="Arguello R."/>
            <person name="Artieri C.G."/>
            <person name="Barbash D.A."/>
            <person name="Barker D."/>
            <person name="Barsanti P."/>
            <person name="Batterham P."/>
            <person name="Batzoglou S."/>
            <person name="Begun D."/>
            <person name="Bhutkar A."/>
            <person name="Blanco E."/>
            <person name="Bosak S.A."/>
            <person name="Bradley R.K."/>
            <person name="Brand A.D."/>
            <person name="Brent M.R."/>
            <person name="Brooks A.N."/>
            <person name="Brown R.H."/>
            <person name="Butlin R.K."/>
            <person name="Caggese C."/>
            <person name="Calvi B.R."/>
            <person name="Bernardo de Carvalho A."/>
            <person name="Caspi A."/>
            <person name="Castrezana S."/>
            <person name="Celniker S.E."/>
            <person name="Chang J.L."/>
            <person name="Chapple C."/>
            <person name="Chatterji S."/>
            <person name="Chinwalla A."/>
            <person name="Civetta A."/>
            <person name="Clifton S.W."/>
            <person name="Comeron J.M."/>
            <person name="Costello J.C."/>
            <person name="Coyne J.A."/>
            <person name="Daub J."/>
            <person name="David R.G."/>
            <person name="Delcher A.L."/>
            <person name="Delehaunty K."/>
            <person name="Do C.B."/>
            <person name="Ebling H."/>
            <person name="Edwards K."/>
            <person name="Eickbush T."/>
            <person name="Evans J.D."/>
            <person name="Filipski A."/>
            <person name="Findeiss S."/>
            <person name="Freyhult E."/>
            <person name="Fulton L."/>
            <person name="Fulton R."/>
            <person name="Garcia A.C."/>
            <person name="Gardiner A."/>
            <person name="Garfield D.A."/>
            <person name="Garvin B.E."/>
            <person name="Gibson G."/>
            <person name="Gilbert D."/>
            <person name="Gnerre S."/>
            <person name="Godfrey J."/>
            <person name="Good R."/>
            <person name="Gotea V."/>
            <person name="Gravely B."/>
            <person name="Greenberg A.J."/>
            <person name="Griffiths-Jones S."/>
            <person name="Gross S."/>
            <person name="Guigo R."/>
            <person name="Gustafson E.A."/>
            <person name="Haerty W."/>
            <person name="Hahn M.W."/>
            <person name="Halligan D.L."/>
            <person name="Halpern A.L."/>
            <person name="Halter G.M."/>
            <person name="Han M.V."/>
            <person name="Heger A."/>
            <person name="Hillier L."/>
            <person name="Hinrichs A.S."/>
            <person name="Holmes I."/>
            <person name="Hoskins R.A."/>
            <person name="Hubisz M.J."/>
            <person name="Hultmark D."/>
            <person name="Huntley M.A."/>
            <person name="Jaffe D.B."/>
            <person name="Jagadeeshan S."/>
            <person name="Jeck W.R."/>
            <person name="Johnson J."/>
            <person name="Jones C.D."/>
            <person name="Jordan W.C."/>
            <person name="Karpen G.H."/>
            <person name="Kataoka E."/>
            <person name="Keightley P.D."/>
            <person name="Kheradpour P."/>
            <person name="Kirkness E.F."/>
            <person name="Koerich L.B."/>
            <person name="Kristiansen K."/>
            <person name="Kudrna D."/>
            <person name="Kulathinal R.J."/>
            <person name="Kumar S."/>
            <person name="Kwok R."/>
            <person name="Lander E."/>
            <person name="Langley C.H."/>
            <person name="Lapoint R."/>
            <person name="Lazzaro B.P."/>
            <person name="Lee S.J."/>
            <person name="Levesque L."/>
            <person name="Li R."/>
            <person name="Lin C.F."/>
            <person name="Lin M.F."/>
            <person name="Lindblad-Toh K."/>
            <person name="Llopart A."/>
            <person name="Long M."/>
            <person name="Low L."/>
            <person name="Lozovsky E."/>
            <person name="Lu J."/>
            <person name="Luo M."/>
            <person name="Machado C.A."/>
            <person name="Makalowski W."/>
            <person name="Marzo M."/>
            <person name="Matsuda M."/>
            <person name="Matzkin L."/>
            <person name="McAllister B."/>
            <person name="McBride C.S."/>
            <person name="McKernan B."/>
            <person name="McKernan K."/>
            <person name="Mendez-Lago M."/>
            <person name="Minx P."/>
            <person name="Mollenhauer M.U."/>
            <person name="Montooth K."/>
            <person name="Mount S.M."/>
            <person name="Mu X."/>
            <person name="Myers E."/>
            <person name="Negre B."/>
            <person name="Newfeld S."/>
            <person name="Nielsen R."/>
            <person name="Noor M.A."/>
            <person name="O'Grady P."/>
            <person name="Pachter L."/>
            <person name="Papaceit M."/>
            <person name="Parisi M.J."/>
            <person name="Parisi M."/>
            <person name="Parts L."/>
            <person name="Pedersen J.S."/>
            <person name="Pesole G."/>
            <person name="Phillippy A.M."/>
            <person name="Ponting C.P."/>
            <person name="Pop M."/>
            <person name="Porcelli D."/>
            <person name="Powell J.R."/>
            <person name="Prohaska S."/>
            <person name="Pruitt K."/>
            <person name="Puig M."/>
            <person name="Quesneville H."/>
            <person name="Ram K.R."/>
            <person name="Rand D."/>
            <person name="Rasmussen M.D."/>
            <person name="Reed L.K."/>
            <person name="Reenan R."/>
            <person name="Reily A."/>
            <person name="Remington K.A."/>
            <person name="Rieger T.T."/>
            <person name="Ritchie M.G."/>
            <person name="Robin C."/>
            <person name="Rogers Y.H."/>
            <person name="Rohde C."/>
            <person name="Rozas J."/>
            <person name="Rubenfield M.J."/>
            <person name="Ruiz A."/>
            <person name="Russo S."/>
            <person name="Salzberg S.L."/>
            <person name="Sanchez-Gracia A."/>
            <person name="Saranga D.J."/>
            <person name="Sato H."/>
            <person name="Schaeffer S.W."/>
            <person name="Schatz M.C."/>
            <person name="Schlenke T."/>
            <person name="Schwartz R."/>
            <person name="Segarra C."/>
            <person name="Singh R.S."/>
            <person name="Sirot L."/>
            <person name="Sirota M."/>
            <person name="Sisneros N.B."/>
            <person name="Smith C.D."/>
            <person name="Smith T.F."/>
            <person name="Spieth J."/>
            <person name="Stage D.E."/>
            <person name="Stark A."/>
            <person name="Stephan W."/>
            <person name="Strausberg R.L."/>
            <person name="Strempel S."/>
            <person name="Sturgill D."/>
            <person name="Sutton G."/>
            <person name="Sutton G.G."/>
            <person name="Tao W."/>
            <person name="Teichmann S."/>
            <person name="Tobari Y.N."/>
            <person name="Tomimura Y."/>
            <person name="Tsolas J.M."/>
            <person name="Valente V.L."/>
            <person name="Venter E."/>
            <person name="Venter J.C."/>
            <person name="Vicario S."/>
            <person name="Vieira F.G."/>
            <person name="Vilella A.J."/>
            <person name="Villasante A."/>
            <person name="Walenz B."/>
            <person name="Wang J."/>
            <person name="Wasserman M."/>
            <person name="Watts T."/>
            <person name="Wilson D."/>
            <person name="Wilson R.K."/>
            <person name="Wing R.A."/>
            <person name="Wolfner M.F."/>
            <person name="Wong A."/>
            <person name="Wong G.K."/>
            <person name="Wu C.I."/>
            <person name="Wu G."/>
            <person name="Yamamoto D."/>
            <person name="Yang H.P."/>
            <person name="Yang S.P."/>
            <person name="Yorke J.A."/>
            <person name="Yoshida K."/>
            <person name="Zdobnov E."/>
            <person name="Zhang P."/>
            <person name="Zhang Y."/>
            <person name="Zimin A.V."/>
            <person name="Baldwin J."/>
            <person name="Abdouelleil A."/>
            <person name="Abdulkadir J."/>
            <person name="Abebe A."/>
            <person name="Abera B."/>
            <person name="Abreu J."/>
            <person name="Acer S.C."/>
            <person name="Aftuck L."/>
            <person name="Alexander A."/>
            <person name="An P."/>
            <person name="Anderson E."/>
            <person name="Anderson S."/>
            <person name="Arachi H."/>
            <person name="Azer M."/>
            <person name="Bachantsang P."/>
            <person name="Barry A."/>
            <person name="Bayul T."/>
            <person name="Berlin A."/>
            <person name="Bessette D."/>
            <person name="Bloom T."/>
            <person name="Blye J."/>
            <person name="Boguslavskiy L."/>
            <person name="Bonnet C."/>
            <person name="Boukhgalter B."/>
            <person name="Bourzgui I."/>
            <person name="Brown A."/>
            <person name="Cahill P."/>
            <person name="Channer S."/>
            <person name="Cheshatsang Y."/>
            <person name="Chuda L."/>
            <person name="Citroen M."/>
            <person name="Collymore A."/>
            <person name="Cooke P."/>
            <person name="Costello M."/>
            <person name="D'Aco K."/>
            <person name="Daza R."/>
            <person name="De Haan G."/>
            <person name="DeGray S."/>
            <person name="DeMaso C."/>
            <person name="Dhargay N."/>
            <person name="Dooley K."/>
            <person name="Dooley E."/>
            <person name="Doricent M."/>
            <person name="Dorje P."/>
            <person name="Dorjee K."/>
            <person name="Dupes A."/>
            <person name="Elong R."/>
            <person name="Falk J."/>
            <person name="Farina A."/>
            <person name="Faro S."/>
            <person name="Ferguson D."/>
            <person name="Fisher S."/>
            <person name="Foley C.D."/>
            <person name="Franke A."/>
            <person name="Friedrich D."/>
            <person name="Gadbois L."/>
            <person name="Gearin G."/>
            <person name="Gearin C.R."/>
            <person name="Giannoukos G."/>
            <person name="Goode T."/>
            <person name="Graham J."/>
            <person name="Grandbois E."/>
            <person name="Grewal S."/>
            <person name="Gyaltsen K."/>
            <person name="Hafez N."/>
            <person name="Hagos B."/>
            <person name="Hall J."/>
            <person name="Henson C."/>
            <person name="Hollinger A."/>
            <person name="Honan T."/>
            <person name="Huard M.D."/>
            <person name="Hughes L."/>
            <person name="Hurhula B."/>
            <person name="Husby M.E."/>
            <person name="Kamat A."/>
            <person name="Kanga B."/>
            <person name="Kashin S."/>
            <person name="Khazanovich D."/>
            <person name="Kisner P."/>
            <person name="Lance K."/>
            <person name="Lara M."/>
            <person name="Lee W."/>
            <person name="Lennon N."/>
            <person name="Letendre F."/>
            <person name="LeVine R."/>
            <person name="Lipovsky A."/>
            <person name="Liu X."/>
            <person name="Liu J."/>
            <person name="Liu S."/>
            <person name="Lokyitsang T."/>
            <person name="Lokyitsang Y."/>
            <person name="Lubonja R."/>
            <person name="Lui A."/>
            <person name="MacDonald P."/>
            <person name="Magnisalis V."/>
            <person name="Maru K."/>
            <person name="Matthews C."/>
            <person name="McCusker W."/>
            <person name="McDonough S."/>
            <person name="Mehta T."/>
            <person name="Meldrim J."/>
            <person name="Meneus L."/>
            <person name="Mihai O."/>
            <person name="Mihalev A."/>
            <person name="Mihova T."/>
            <person name="Mittelman R."/>
            <person name="Mlenga V."/>
            <person name="Montmayeur A."/>
            <person name="Mulrain L."/>
            <person name="Navidi A."/>
            <person name="Naylor J."/>
            <person name="Negash T."/>
            <person name="Nguyen T."/>
            <person name="Nguyen N."/>
            <person name="Nicol R."/>
            <person name="Norbu C."/>
            <person name="Norbu N."/>
            <person name="Novod N."/>
            <person name="O'Neill B."/>
            <person name="Osman S."/>
            <person name="Markiewicz E."/>
            <person name="Oyono O.L."/>
            <person name="Patti C."/>
            <person name="Phunkhang P."/>
            <person name="Pierre F."/>
            <person name="Priest M."/>
            <person name="Raghuraman S."/>
            <person name="Rege F."/>
            <person name="Reyes R."/>
            <person name="Rise C."/>
            <person name="Rogov P."/>
            <person name="Ross K."/>
            <person name="Ryan E."/>
            <person name="Settipalli S."/>
            <person name="Shea T."/>
            <person name="Sherpa N."/>
            <person name="Shi L."/>
            <person name="Shih D."/>
            <person name="Sparrow T."/>
            <person name="Spaulding J."/>
            <person name="Stalker J."/>
            <person name="Stange-Thomann N."/>
            <person name="Stavropoulos S."/>
            <person name="Stone C."/>
            <person name="Strader C."/>
            <person name="Tesfaye S."/>
            <person name="Thomson T."/>
            <person name="Thoulutsang Y."/>
            <person name="Thoulutsang D."/>
            <person name="Topham K."/>
            <person name="Topping I."/>
            <person name="Tsamla T."/>
            <person name="Vassiliev H."/>
            <person name="Vo A."/>
            <person name="Wangchuk T."/>
            <person name="Wangdi T."/>
            <person name="Weiand M."/>
            <person name="Wilkinson J."/>
            <person name="Wilson A."/>
            <person name="Yadav S."/>
            <person name="Young G."/>
            <person name="Yu Q."/>
            <person name="Zembek L."/>
            <person name="Zhong D."/>
            <person name="Zimmer A."/>
            <person name="Zwirko Z."/>
            <person name="Jaffe D.B."/>
            <person name="Alvarez P."/>
            <person name="Brockman W."/>
            <person name="Butler J."/>
            <person name="Chin C."/>
            <person name="Gnerre S."/>
            <person name="Grabherr M."/>
            <person name="Kleber M."/>
            <person name="Mauceli E."/>
            <person name="MacCallum I."/>
        </authorList>
    </citation>
    <scope>NUCLEOTIDE SEQUENCE [LARGE SCALE GENOMIC DNA]</scope>
    <source>
        <strain evidence="4">Tucson 14030-0811.24</strain>
    </source>
</reference>
<evidence type="ECO:0000256" key="2">
    <source>
        <dbReference type="SAM" id="Phobius"/>
    </source>
</evidence>
<keyword evidence="2" id="KW-0472">Membrane</keyword>
<dbReference type="Proteomes" id="UP000007798">
    <property type="component" value="Unassembled WGS sequence"/>
</dbReference>
<feature type="compositionally biased region" description="Acidic residues" evidence="1">
    <location>
        <begin position="79"/>
        <end position="90"/>
    </location>
</feature>
<evidence type="ECO:0000256" key="1">
    <source>
        <dbReference type="SAM" id="MobiDB-lite"/>
    </source>
</evidence>
<name>A0A0Q9WS57_DROWI</name>
<organism evidence="3 4">
    <name type="scientific">Drosophila willistoni</name>
    <name type="common">Fruit fly</name>
    <dbReference type="NCBI Taxonomy" id="7260"/>
    <lineage>
        <taxon>Eukaryota</taxon>
        <taxon>Metazoa</taxon>
        <taxon>Ecdysozoa</taxon>
        <taxon>Arthropoda</taxon>
        <taxon>Hexapoda</taxon>
        <taxon>Insecta</taxon>
        <taxon>Pterygota</taxon>
        <taxon>Neoptera</taxon>
        <taxon>Endopterygota</taxon>
        <taxon>Diptera</taxon>
        <taxon>Brachycera</taxon>
        <taxon>Muscomorpha</taxon>
        <taxon>Ephydroidea</taxon>
        <taxon>Drosophilidae</taxon>
        <taxon>Drosophila</taxon>
        <taxon>Sophophora</taxon>
    </lineage>
</organism>
<protein>
    <submittedName>
        <fullName evidence="3">Uncharacterized protein</fullName>
    </submittedName>
</protein>
<dbReference type="EMBL" id="CH964154">
    <property type="protein sequence ID" value="KRF99102.1"/>
    <property type="molecule type" value="Genomic_DNA"/>
</dbReference>
<dbReference type="KEGG" id="dwi:6646129"/>
<keyword evidence="4" id="KW-1185">Reference proteome</keyword>
<evidence type="ECO:0000313" key="3">
    <source>
        <dbReference type="EMBL" id="KRF99102.1"/>
    </source>
</evidence>
<dbReference type="AlphaFoldDB" id="A0A0Q9WS57"/>
<proteinExistence type="predicted"/>
<feature type="region of interest" description="Disordered" evidence="1">
    <location>
        <begin position="1"/>
        <end position="26"/>
    </location>
</feature>
<gene>
    <name evidence="3" type="primary">Dwil\GK17875</name>
    <name evidence="3" type="ORF">Dwil_GK17875</name>
</gene>
<feature type="transmembrane region" description="Helical" evidence="2">
    <location>
        <begin position="48"/>
        <end position="66"/>
    </location>
</feature>
<keyword evidence="2" id="KW-0812">Transmembrane</keyword>
<dbReference type="OrthoDB" id="7870847at2759"/>